<evidence type="ECO:0000313" key="1">
    <source>
        <dbReference type="EMBL" id="KCW73037.1"/>
    </source>
</evidence>
<sequence length="81" mass="9705">MDAYSKIFRTEVKNLPREIEIIFQSYREMENFTICVIEWPRFLFPFSPFRFYIYALDTHILSLRTLDASLDITTTVNESLS</sequence>
<organism evidence="1">
    <name type="scientific">Eucalyptus grandis</name>
    <name type="common">Flooded gum</name>
    <dbReference type="NCBI Taxonomy" id="71139"/>
    <lineage>
        <taxon>Eukaryota</taxon>
        <taxon>Viridiplantae</taxon>
        <taxon>Streptophyta</taxon>
        <taxon>Embryophyta</taxon>
        <taxon>Tracheophyta</taxon>
        <taxon>Spermatophyta</taxon>
        <taxon>Magnoliopsida</taxon>
        <taxon>eudicotyledons</taxon>
        <taxon>Gunneridae</taxon>
        <taxon>Pentapetalae</taxon>
        <taxon>rosids</taxon>
        <taxon>malvids</taxon>
        <taxon>Myrtales</taxon>
        <taxon>Myrtaceae</taxon>
        <taxon>Myrtoideae</taxon>
        <taxon>Eucalypteae</taxon>
        <taxon>Eucalyptus</taxon>
    </lineage>
</organism>
<proteinExistence type="predicted"/>
<dbReference type="InParanoid" id="A0A059C3W3"/>
<accession>A0A059C3W3</accession>
<dbReference type="Gramene" id="KCW73037">
    <property type="protein sequence ID" value="KCW73037"/>
    <property type="gene ID" value="EUGRSUZ_E01481"/>
</dbReference>
<gene>
    <name evidence="1" type="ORF">EUGRSUZ_E01481</name>
</gene>
<protein>
    <submittedName>
        <fullName evidence="1">Uncharacterized protein</fullName>
    </submittedName>
</protein>
<name>A0A059C3W3_EUCGR</name>
<dbReference type="EMBL" id="KK198757">
    <property type="protein sequence ID" value="KCW73037.1"/>
    <property type="molecule type" value="Genomic_DNA"/>
</dbReference>
<dbReference type="AlphaFoldDB" id="A0A059C3W3"/>
<reference evidence="1" key="1">
    <citation type="submission" date="2013-07" db="EMBL/GenBank/DDBJ databases">
        <title>The genome of Eucalyptus grandis.</title>
        <authorList>
            <person name="Schmutz J."/>
            <person name="Hayes R."/>
            <person name="Myburg A."/>
            <person name="Tuskan G."/>
            <person name="Grattapaglia D."/>
            <person name="Rokhsar D.S."/>
        </authorList>
    </citation>
    <scope>NUCLEOTIDE SEQUENCE</scope>
    <source>
        <tissue evidence="1">Leaf extractions</tissue>
    </source>
</reference>